<organism evidence="1 2">
    <name type="scientific">Panagrolaimus sp. JU765</name>
    <dbReference type="NCBI Taxonomy" id="591449"/>
    <lineage>
        <taxon>Eukaryota</taxon>
        <taxon>Metazoa</taxon>
        <taxon>Ecdysozoa</taxon>
        <taxon>Nematoda</taxon>
        <taxon>Chromadorea</taxon>
        <taxon>Rhabditida</taxon>
        <taxon>Tylenchina</taxon>
        <taxon>Panagrolaimomorpha</taxon>
        <taxon>Panagrolaimoidea</taxon>
        <taxon>Panagrolaimidae</taxon>
        <taxon>Panagrolaimus</taxon>
    </lineage>
</organism>
<name>A0AC34QB67_9BILA</name>
<evidence type="ECO:0000313" key="1">
    <source>
        <dbReference type="Proteomes" id="UP000887576"/>
    </source>
</evidence>
<protein>
    <submittedName>
        <fullName evidence="2">C2H2-type domain-containing protein</fullName>
    </submittedName>
</protein>
<sequence length="232" mass="25439">MQDHIFTKRHISLLSEKFNARGSNYQGNEGSASPPILDASPDRPRAKAVRDTGIRKNTSRPDSAMAQFPFSLMCGLPPAGGLAPFMYDPAILGTSVAALQIPPSVMQQIASDIQSGKDCSRFTQDGLELADLRSKISDDDFKLVTLVSSEVGYACRNCSNTFQQQLGLEAHQKLICPGSDGTVFKLLQNHYECIRCNVKTGTQEEFKKHTESQTHRNNKSHQVQSASFTSSV</sequence>
<reference evidence="2" key="1">
    <citation type="submission" date="2022-11" db="UniProtKB">
        <authorList>
            <consortium name="WormBaseParasite"/>
        </authorList>
    </citation>
    <scope>IDENTIFICATION</scope>
</reference>
<accession>A0AC34QB67</accession>
<proteinExistence type="predicted"/>
<evidence type="ECO:0000313" key="2">
    <source>
        <dbReference type="WBParaSite" id="JU765_v2.g14670.t1"/>
    </source>
</evidence>
<dbReference type="WBParaSite" id="JU765_v2.g14670.t1">
    <property type="protein sequence ID" value="JU765_v2.g14670.t1"/>
    <property type="gene ID" value="JU765_v2.g14670"/>
</dbReference>
<dbReference type="Proteomes" id="UP000887576">
    <property type="component" value="Unplaced"/>
</dbReference>